<sequence length="160" mass="17434">MGILSEDGPKTGLKEKFATRWDNFGLPLLFVVLVIVFSVLAPAFRTSYNLISNFRFTSFIGIGAIGMAFCIMGGDFDISVGSMLSLAAVLGSSQLPHIGGVASVFLTLVIASFLGFVNGVFVTKLRIPAFITTLGMMFIYRSLAYIYTNNTPVYISDKFW</sequence>
<organism evidence="7">
    <name type="scientific">marine sediment metagenome</name>
    <dbReference type="NCBI Taxonomy" id="412755"/>
    <lineage>
        <taxon>unclassified sequences</taxon>
        <taxon>metagenomes</taxon>
        <taxon>ecological metagenomes</taxon>
    </lineage>
</organism>
<reference evidence="7" key="1">
    <citation type="journal article" date="2015" name="Nature">
        <title>Complex archaea that bridge the gap between prokaryotes and eukaryotes.</title>
        <authorList>
            <person name="Spang A."/>
            <person name="Saw J.H."/>
            <person name="Jorgensen S.L."/>
            <person name="Zaremba-Niedzwiedzka K."/>
            <person name="Martijn J."/>
            <person name="Lind A.E."/>
            <person name="van Eijk R."/>
            <person name="Schleper C."/>
            <person name="Guy L."/>
            <person name="Ettema T.J."/>
        </authorList>
    </citation>
    <scope>NUCLEOTIDE SEQUENCE</scope>
</reference>
<feature type="non-terminal residue" evidence="7">
    <location>
        <position position="160"/>
    </location>
</feature>
<dbReference type="AlphaFoldDB" id="A0A0F9DJ40"/>
<proteinExistence type="predicted"/>
<evidence type="ECO:0000256" key="5">
    <source>
        <dbReference type="ARBA" id="ARBA00023136"/>
    </source>
</evidence>
<dbReference type="EMBL" id="LAZR01039152">
    <property type="protein sequence ID" value="KKL17711.1"/>
    <property type="molecule type" value="Genomic_DNA"/>
</dbReference>
<feature type="transmembrane region" description="Helical" evidence="6">
    <location>
        <begin position="56"/>
        <end position="74"/>
    </location>
</feature>
<feature type="transmembrane region" description="Helical" evidence="6">
    <location>
        <begin position="129"/>
        <end position="147"/>
    </location>
</feature>
<feature type="transmembrane region" description="Helical" evidence="6">
    <location>
        <begin position="94"/>
        <end position="117"/>
    </location>
</feature>
<dbReference type="GO" id="GO:0005886">
    <property type="term" value="C:plasma membrane"/>
    <property type="evidence" value="ECO:0007669"/>
    <property type="project" value="UniProtKB-SubCell"/>
</dbReference>
<dbReference type="InterPro" id="IPR001851">
    <property type="entry name" value="ABC_transp_permease"/>
</dbReference>
<protein>
    <recommendedName>
        <fullName evidence="8">ABC transporter permease</fullName>
    </recommendedName>
</protein>
<comment type="subcellular location">
    <subcellularLocation>
        <location evidence="1">Cell membrane</location>
        <topology evidence="1">Multi-pass membrane protein</topology>
    </subcellularLocation>
</comment>
<gene>
    <name evidence="7" type="ORF">LCGC14_2482840</name>
</gene>
<evidence type="ECO:0000256" key="6">
    <source>
        <dbReference type="SAM" id="Phobius"/>
    </source>
</evidence>
<name>A0A0F9DJ40_9ZZZZ</name>
<evidence type="ECO:0000256" key="4">
    <source>
        <dbReference type="ARBA" id="ARBA00022989"/>
    </source>
</evidence>
<dbReference type="Pfam" id="PF02653">
    <property type="entry name" value="BPD_transp_2"/>
    <property type="match status" value="1"/>
</dbReference>
<keyword evidence="2" id="KW-1003">Cell membrane</keyword>
<evidence type="ECO:0000313" key="7">
    <source>
        <dbReference type="EMBL" id="KKL17711.1"/>
    </source>
</evidence>
<evidence type="ECO:0008006" key="8">
    <source>
        <dbReference type="Google" id="ProtNLM"/>
    </source>
</evidence>
<feature type="transmembrane region" description="Helical" evidence="6">
    <location>
        <begin position="24"/>
        <end position="44"/>
    </location>
</feature>
<evidence type="ECO:0000256" key="2">
    <source>
        <dbReference type="ARBA" id="ARBA00022475"/>
    </source>
</evidence>
<evidence type="ECO:0000256" key="3">
    <source>
        <dbReference type="ARBA" id="ARBA00022692"/>
    </source>
</evidence>
<keyword evidence="4 6" id="KW-1133">Transmembrane helix</keyword>
<keyword evidence="5 6" id="KW-0472">Membrane</keyword>
<keyword evidence="3 6" id="KW-0812">Transmembrane</keyword>
<evidence type="ECO:0000256" key="1">
    <source>
        <dbReference type="ARBA" id="ARBA00004651"/>
    </source>
</evidence>
<comment type="caution">
    <text evidence="7">The sequence shown here is derived from an EMBL/GenBank/DDBJ whole genome shotgun (WGS) entry which is preliminary data.</text>
</comment>
<dbReference type="PANTHER" id="PTHR32196">
    <property type="entry name" value="ABC TRANSPORTER PERMEASE PROTEIN YPHD-RELATED-RELATED"/>
    <property type="match status" value="1"/>
</dbReference>
<accession>A0A0F9DJ40</accession>
<dbReference type="GO" id="GO:0022857">
    <property type="term" value="F:transmembrane transporter activity"/>
    <property type="evidence" value="ECO:0007669"/>
    <property type="project" value="InterPro"/>
</dbReference>